<comment type="caution">
    <text evidence="2">The sequence shown here is derived from an EMBL/GenBank/DDBJ whole genome shotgun (WGS) entry which is preliminary data.</text>
</comment>
<dbReference type="PANTHER" id="PTHR30344">
    <property type="entry name" value="6-PHOSPHOGLUCONOLACTONASE-RELATED"/>
    <property type="match status" value="1"/>
</dbReference>
<dbReference type="InterPro" id="IPR015943">
    <property type="entry name" value="WD40/YVTN_repeat-like_dom_sf"/>
</dbReference>
<dbReference type="Pfam" id="PF10282">
    <property type="entry name" value="Lactonase"/>
    <property type="match status" value="1"/>
</dbReference>
<dbReference type="InterPro" id="IPR019405">
    <property type="entry name" value="Lactonase_7-beta_prop"/>
</dbReference>
<gene>
    <name evidence="2" type="ORF">GGX14DRAFT_528395</name>
</gene>
<reference evidence="2" key="1">
    <citation type="submission" date="2023-03" db="EMBL/GenBank/DDBJ databases">
        <title>Massive genome expansion in bonnet fungi (Mycena s.s.) driven by repeated elements and novel gene families across ecological guilds.</title>
        <authorList>
            <consortium name="Lawrence Berkeley National Laboratory"/>
            <person name="Harder C.B."/>
            <person name="Miyauchi S."/>
            <person name="Viragh M."/>
            <person name="Kuo A."/>
            <person name="Thoen E."/>
            <person name="Andreopoulos B."/>
            <person name="Lu D."/>
            <person name="Skrede I."/>
            <person name="Drula E."/>
            <person name="Henrissat B."/>
            <person name="Morin E."/>
            <person name="Kohler A."/>
            <person name="Barry K."/>
            <person name="LaButti K."/>
            <person name="Morin E."/>
            <person name="Salamov A."/>
            <person name="Lipzen A."/>
            <person name="Mereny Z."/>
            <person name="Hegedus B."/>
            <person name="Baldrian P."/>
            <person name="Stursova M."/>
            <person name="Weitz H."/>
            <person name="Taylor A."/>
            <person name="Grigoriev I.V."/>
            <person name="Nagy L.G."/>
            <person name="Martin F."/>
            <person name="Kauserud H."/>
        </authorList>
    </citation>
    <scope>NUCLEOTIDE SEQUENCE</scope>
    <source>
        <strain evidence="2">9144</strain>
    </source>
</reference>
<dbReference type="Gene3D" id="2.130.10.10">
    <property type="entry name" value="YVTN repeat-like/Quinoprotein amine dehydrogenase"/>
    <property type="match status" value="1"/>
</dbReference>
<evidence type="ECO:0000313" key="3">
    <source>
        <dbReference type="Proteomes" id="UP001219525"/>
    </source>
</evidence>
<protein>
    <submittedName>
        <fullName evidence="2">Lactonase, 7-bladed beta-propeller-domain-containing protein</fullName>
    </submittedName>
</protein>
<comment type="similarity">
    <text evidence="1">Belongs to the cycloisomerase 2 family.</text>
</comment>
<dbReference type="SUPFAM" id="SSF75011">
    <property type="entry name" value="3-carboxy-cis,cis-mucoante lactonizing enzyme"/>
    <property type="match status" value="1"/>
</dbReference>
<dbReference type="EMBL" id="JARJCW010000120">
    <property type="protein sequence ID" value="KAJ7192407.1"/>
    <property type="molecule type" value="Genomic_DNA"/>
</dbReference>
<evidence type="ECO:0000256" key="1">
    <source>
        <dbReference type="ARBA" id="ARBA00005564"/>
    </source>
</evidence>
<keyword evidence="3" id="KW-1185">Reference proteome</keyword>
<accession>A0AAD6UU53</accession>
<dbReference type="PANTHER" id="PTHR30344:SF1">
    <property type="entry name" value="6-PHOSPHOGLUCONOLACTONASE"/>
    <property type="match status" value="1"/>
</dbReference>
<evidence type="ECO:0000313" key="2">
    <source>
        <dbReference type="EMBL" id="KAJ7192407.1"/>
    </source>
</evidence>
<name>A0AAD6UU53_9AGAR</name>
<organism evidence="2 3">
    <name type="scientific">Mycena pura</name>
    <dbReference type="NCBI Taxonomy" id="153505"/>
    <lineage>
        <taxon>Eukaryota</taxon>
        <taxon>Fungi</taxon>
        <taxon>Dikarya</taxon>
        <taxon>Basidiomycota</taxon>
        <taxon>Agaricomycotina</taxon>
        <taxon>Agaricomycetes</taxon>
        <taxon>Agaricomycetidae</taxon>
        <taxon>Agaricales</taxon>
        <taxon>Marasmiineae</taxon>
        <taxon>Mycenaceae</taxon>
        <taxon>Mycena</taxon>
    </lineage>
</organism>
<proteinExistence type="inferred from homology"/>
<dbReference type="Proteomes" id="UP001219525">
    <property type="component" value="Unassembled WGS sequence"/>
</dbReference>
<dbReference type="AlphaFoldDB" id="A0AAD6UU53"/>
<dbReference type="GO" id="GO:0017057">
    <property type="term" value="F:6-phosphogluconolactonase activity"/>
    <property type="evidence" value="ECO:0007669"/>
    <property type="project" value="TreeGrafter"/>
</dbReference>
<dbReference type="InterPro" id="IPR050282">
    <property type="entry name" value="Cycloisomerase_2"/>
</dbReference>
<sequence>MVKFTIYTGGYTSFVVSYLFDTQAVSLTYTNTITTSANLSWLTQHPQNQNIIYAVNEVGPLGALQSYSTSPGGGLTLLDEVSSGGNGPAFCAALSTGQVAVMNYGSGDGEVIPTTESGNKFDNSTSVLLTFPPPVGGITGMSNPHMAVEHGREVFVPDLGASKIWRIGRTGAPGIFCIHGQIEQPLGSGPRHMAILDNFIYLLHERSNTVTKQAVPAYPNGTSPILFNVSTLPADRPSDAVFAAAEILLPPPTQHFPYPYVYASNRFVSGTQDPRGDTIAIFDPRDMRLVQQVYTGLEQIRGMEIGPGDVGEQYLVALGAVSGGMVVYKRKDGGAALEEVARNASAVPRTTLVFVKHTKKG</sequence>